<keyword evidence="2" id="KW-1185">Reference proteome</keyword>
<dbReference type="EMBL" id="JBHMAH010000010">
    <property type="protein sequence ID" value="MFB9860368.1"/>
    <property type="molecule type" value="Genomic_DNA"/>
</dbReference>
<proteinExistence type="predicted"/>
<dbReference type="Gene3D" id="2.30.29.30">
    <property type="entry name" value="Pleckstrin-homology domain (PH domain)/Phosphotyrosine-binding domain (PTB)"/>
    <property type="match status" value="1"/>
</dbReference>
<dbReference type="InterPro" id="IPR011993">
    <property type="entry name" value="PH-like_dom_sf"/>
</dbReference>
<gene>
    <name evidence="1" type="ORF">ACFFLE_04505</name>
</gene>
<reference evidence="1 2" key="1">
    <citation type="submission" date="2024-09" db="EMBL/GenBank/DDBJ databases">
        <authorList>
            <person name="Sun Q."/>
            <person name="Mori K."/>
        </authorList>
    </citation>
    <scope>NUCLEOTIDE SEQUENCE [LARGE SCALE GENOMIC DNA]</scope>
    <source>
        <strain evidence="1 2">JCM 12822</strain>
    </source>
</reference>
<evidence type="ECO:0000313" key="2">
    <source>
        <dbReference type="Proteomes" id="UP001589740"/>
    </source>
</evidence>
<comment type="caution">
    <text evidence="1">The sequence shown here is derived from an EMBL/GenBank/DDBJ whole genome shotgun (WGS) entry which is preliminary data.</text>
</comment>
<accession>A0ABV5Z2N9</accession>
<dbReference type="Proteomes" id="UP001589740">
    <property type="component" value="Unassembled WGS sequence"/>
</dbReference>
<name>A0ABV5Z2N9_9STAP</name>
<evidence type="ECO:0000313" key="1">
    <source>
        <dbReference type="EMBL" id="MFB9860368.1"/>
    </source>
</evidence>
<dbReference type="RefSeq" id="WP_380569952.1">
    <property type="nucleotide sequence ID" value="NZ_JBHMAH010000010.1"/>
</dbReference>
<protein>
    <recommendedName>
        <fullName evidence="3">GRAM domain-containing protein</fullName>
    </recommendedName>
</protein>
<organism evidence="1 2">
    <name type="scientific">Salinicoccus siamensis</name>
    <dbReference type="NCBI Taxonomy" id="381830"/>
    <lineage>
        <taxon>Bacteria</taxon>
        <taxon>Bacillati</taxon>
        <taxon>Bacillota</taxon>
        <taxon>Bacilli</taxon>
        <taxon>Bacillales</taxon>
        <taxon>Staphylococcaceae</taxon>
        <taxon>Salinicoccus</taxon>
    </lineage>
</organism>
<sequence length="110" mass="12779">MKEKALKSGNGNLFKNDVPTTGKLHLTSEAIYHIPQAMNLDRKETKIMLDEIEQVEVINFRVLKLIPITNGLQITLRDGRDLKFVVNGRKRWKKHIEEALTHRRFSDSIK</sequence>
<evidence type="ECO:0008006" key="3">
    <source>
        <dbReference type="Google" id="ProtNLM"/>
    </source>
</evidence>